<proteinExistence type="predicted"/>
<reference evidence="1" key="1">
    <citation type="submission" date="2018-05" db="EMBL/GenBank/DDBJ databases">
        <authorList>
            <person name="Lanie J.A."/>
            <person name="Ng W.-L."/>
            <person name="Kazmierczak K.M."/>
            <person name="Andrzejewski T.M."/>
            <person name="Davidsen T.M."/>
            <person name="Wayne K.J."/>
            <person name="Tettelin H."/>
            <person name="Glass J.I."/>
            <person name="Rusch D."/>
            <person name="Podicherti R."/>
            <person name="Tsui H.-C.T."/>
            <person name="Winkler M.E."/>
        </authorList>
    </citation>
    <scope>NUCLEOTIDE SEQUENCE</scope>
</reference>
<organism evidence="1">
    <name type="scientific">marine metagenome</name>
    <dbReference type="NCBI Taxonomy" id="408172"/>
    <lineage>
        <taxon>unclassified sequences</taxon>
        <taxon>metagenomes</taxon>
        <taxon>ecological metagenomes</taxon>
    </lineage>
</organism>
<dbReference type="EMBL" id="UINC01207467">
    <property type="protein sequence ID" value="SVE29558.1"/>
    <property type="molecule type" value="Genomic_DNA"/>
</dbReference>
<evidence type="ECO:0000313" key="1">
    <source>
        <dbReference type="EMBL" id="SVE29558.1"/>
    </source>
</evidence>
<name>A0A383CDA0_9ZZZZ</name>
<gene>
    <name evidence="1" type="ORF">METZ01_LOCUS482412</name>
</gene>
<protein>
    <submittedName>
        <fullName evidence="1">Uncharacterized protein</fullName>
    </submittedName>
</protein>
<sequence>MALLVEGISVIVRIDRIDETYPGGREGFEEDCPNQTLVADGDHASVWFMNPADVESFCKHLEDCGLVFQREGKAIDFAVVDQLQGLRVDCDWLTFGHSEIDGNRVAVAVLSGSEKKYAIYHPEWWKFEKSLSESKIFVPNESVDEDLIFLRKEGSQEVYRHTKTGEVVYMGRTTED</sequence>
<dbReference type="AlphaFoldDB" id="A0A383CDA0"/>
<accession>A0A383CDA0</accession>